<reference evidence="1 2" key="1">
    <citation type="submission" date="2019-11" db="EMBL/GenBank/DDBJ databases">
        <title>Whole genome sequence of Oryza granulata.</title>
        <authorList>
            <person name="Li W."/>
        </authorList>
    </citation>
    <scope>NUCLEOTIDE SEQUENCE [LARGE SCALE GENOMIC DNA]</scope>
    <source>
        <strain evidence="2">cv. Menghai</strain>
        <tissue evidence="1">Leaf</tissue>
    </source>
</reference>
<keyword evidence="2" id="KW-1185">Reference proteome</keyword>
<evidence type="ECO:0000313" key="2">
    <source>
        <dbReference type="Proteomes" id="UP000479710"/>
    </source>
</evidence>
<accession>A0A6G1EYA7</accession>
<organism evidence="1 2">
    <name type="scientific">Oryza meyeriana var. granulata</name>
    <dbReference type="NCBI Taxonomy" id="110450"/>
    <lineage>
        <taxon>Eukaryota</taxon>
        <taxon>Viridiplantae</taxon>
        <taxon>Streptophyta</taxon>
        <taxon>Embryophyta</taxon>
        <taxon>Tracheophyta</taxon>
        <taxon>Spermatophyta</taxon>
        <taxon>Magnoliopsida</taxon>
        <taxon>Liliopsida</taxon>
        <taxon>Poales</taxon>
        <taxon>Poaceae</taxon>
        <taxon>BOP clade</taxon>
        <taxon>Oryzoideae</taxon>
        <taxon>Oryzeae</taxon>
        <taxon>Oryzinae</taxon>
        <taxon>Oryza</taxon>
        <taxon>Oryza meyeriana</taxon>
    </lineage>
</organism>
<protein>
    <submittedName>
        <fullName evidence="1">Uncharacterized protein</fullName>
    </submittedName>
</protein>
<evidence type="ECO:0000313" key="1">
    <source>
        <dbReference type="EMBL" id="KAF0929627.1"/>
    </source>
</evidence>
<proteinExistence type="predicted"/>
<dbReference type="Proteomes" id="UP000479710">
    <property type="component" value="Unassembled WGS sequence"/>
</dbReference>
<name>A0A6G1EYA7_9ORYZ</name>
<dbReference type="EMBL" id="SPHZ02000002">
    <property type="protein sequence ID" value="KAF0929627.1"/>
    <property type="molecule type" value="Genomic_DNA"/>
</dbReference>
<comment type="caution">
    <text evidence="1">The sequence shown here is derived from an EMBL/GenBank/DDBJ whole genome shotgun (WGS) entry which is preliminary data.</text>
</comment>
<sequence length="75" mass="7876">MRQSLCHPRVVSDNAGADHPLVSCHRALCHLALSTAATAASPSPAFSATMLWPFLNAVRSDAVATWALLAALHKA</sequence>
<gene>
    <name evidence="1" type="ORF">E2562_022985</name>
</gene>
<dbReference type="AlphaFoldDB" id="A0A6G1EYA7"/>